<comment type="subcellular location">
    <subcellularLocation>
        <location evidence="1">Endomembrane system</location>
        <topology evidence="1">Multi-pass membrane protein</topology>
    </subcellularLocation>
</comment>
<feature type="transmembrane region" description="Helical" evidence="6">
    <location>
        <begin position="29"/>
        <end position="51"/>
    </location>
</feature>
<feature type="transmembrane region" description="Helical" evidence="6">
    <location>
        <begin position="176"/>
        <end position="194"/>
    </location>
</feature>
<feature type="transmembrane region" description="Helical" evidence="6">
    <location>
        <begin position="295"/>
        <end position="317"/>
    </location>
</feature>
<feature type="transmembrane region" description="Helical" evidence="6">
    <location>
        <begin position="71"/>
        <end position="94"/>
    </location>
</feature>
<dbReference type="GO" id="GO:0012505">
    <property type="term" value="C:endomembrane system"/>
    <property type="evidence" value="ECO:0007669"/>
    <property type="project" value="UniProtKB-SubCell"/>
</dbReference>
<feature type="transmembrane region" description="Helical" evidence="6">
    <location>
        <begin position="392"/>
        <end position="411"/>
    </location>
</feature>
<dbReference type="KEGG" id="ptan:CRYO30217_01122"/>
<dbReference type="InterPro" id="IPR050495">
    <property type="entry name" value="ATG22/LtaA_families"/>
</dbReference>
<gene>
    <name evidence="7" type="ORF">CRYO30217_01122</name>
</gene>
<dbReference type="EMBL" id="OU015584">
    <property type="protein sequence ID" value="CAG5079926.1"/>
    <property type="molecule type" value="Genomic_DNA"/>
</dbReference>
<name>A0A916NA07_9FLAO</name>
<organism evidence="7 8">
    <name type="scientific">Parvicella tangerina</name>
    <dbReference type="NCBI Taxonomy" id="2829795"/>
    <lineage>
        <taxon>Bacteria</taxon>
        <taxon>Pseudomonadati</taxon>
        <taxon>Bacteroidota</taxon>
        <taxon>Flavobacteriia</taxon>
        <taxon>Flavobacteriales</taxon>
        <taxon>Parvicellaceae</taxon>
        <taxon>Parvicella</taxon>
    </lineage>
</organism>
<dbReference type="AlphaFoldDB" id="A0A916NA07"/>
<feature type="transmembrane region" description="Helical" evidence="6">
    <location>
        <begin position="417"/>
        <end position="437"/>
    </location>
</feature>
<keyword evidence="8" id="KW-1185">Reference proteome</keyword>
<dbReference type="Pfam" id="PF11700">
    <property type="entry name" value="ATG22"/>
    <property type="match status" value="1"/>
</dbReference>
<dbReference type="SUPFAM" id="SSF103473">
    <property type="entry name" value="MFS general substrate transporter"/>
    <property type="match status" value="1"/>
</dbReference>
<reference evidence="7" key="1">
    <citation type="submission" date="2021-04" db="EMBL/GenBank/DDBJ databases">
        <authorList>
            <person name="Rodrigo-Torres L."/>
            <person name="Arahal R. D."/>
            <person name="Lucena T."/>
        </authorList>
    </citation>
    <scope>NUCLEOTIDE SEQUENCE</scope>
    <source>
        <strain evidence="7">AS29M-1</strain>
    </source>
</reference>
<sequence length="452" mass="50338">MKDILDDKTQQEDGSSTVKGNKKVMNAWAFYDWANSVYPLVITTAIFPIFYEGITSTENSDVVSFFGVEMINTALITIVSACYFLLIVFMMPVLTGIADASGNKKAFMRFFAYLGSFSCMSLAFFDETYLELSLVSYVLAGIGFWSSLVFYNSYLPDIAEEKDHDSLSAKGFSMGYIGSAILLIICLAMVMLVPDEHKELMSRLSFVLTGVWWFGFSHVTFARLPHRKSQLQFNKSVFSNGFKEIRKVFHAVRKIDGLKKFLSSFFVYSMAVQTIMIVATYFGTKEINWPDKATAQMGLIISVLLIQLIAIPGAIGLSKISERKGNRSALALVLILWVVICLSAFVVTEPMHFYIIAGFVGLVMGGIQSLSRSTYSKLIPQGTKDTSSFFSFYDISEKLGIVIGMLSYGLIEQLTGSMRNSIMALVVFFIIGLLLLFRVPKNATEVDDSLNL</sequence>
<dbReference type="InterPro" id="IPR024671">
    <property type="entry name" value="Atg22-like"/>
</dbReference>
<evidence type="ECO:0000313" key="8">
    <source>
        <dbReference type="Proteomes" id="UP000683507"/>
    </source>
</evidence>
<dbReference type="RefSeq" id="WP_258541338.1">
    <property type="nucleotide sequence ID" value="NZ_OU015584.1"/>
</dbReference>
<keyword evidence="3 6" id="KW-0812">Transmembrane</keyword>
<keyword evidence="5 6" id="KW-0472">Membrane</keyword>
<evidence type="ECO:0000256" key="3">
    <source>
        <dbReference type="ARBA" id="ARBA00022692"/>
    </source>
</evidence>
<feature type="transmembrane region" description="Helical" evidence="6">
    <location>
        <begin position="200"/>
        <end position="221"/>
    </location>
</feature>
<feature type="transmembrane region" description="Helical" evidence="6">
    <location>
        <begin position="329"/>
        <end position="347"/>
    </location>
</feature>
<accession>A0A916NA07</accession>
<dbReference type="Gene3D" id="1.20.1250.20">
    <property type="entry name" value="MFS general substrate transporter like domains"/>
    <property type="match status" value="1"/>
</dbReference>
<evidence type="ECO:0008006" key="9">
    <source>
        <dbReference type="Google" id="ProtNLM"/>
    </source>
</evidence>
<dbReference type="PANTHER" id="PTHR23519:SF1">
    <property type="entry name" value="AUTOPHAGY-RELATED PROTEIN 22"/>
    <property type="match status" value="1"/>
</dbReference>
<evidence type="ECO:0000313" key="7">
    <source>
        <dbReference type="EMBL" id="CAG5079926.1"/>
    </source>
</evidence>
<protein>
    <recommendedName>
        <fullName evidence="9">MFS transporter</fullName>
    </recommendedName>
</protein>
<dbReference type="PANTHER" id="PTHR23519">
    <property type="entry name" value="AUTOPHAGY-RELATED PROTEIN 22"/>
    <property type="match status" value="1"/>
</dbReference>
<feature type="transmembrane region" description="Helical" evidence="6">
    <location>
        <begin position="106"/>
        <end position="125"/>
    </location>
</feature>
<evidence type="ECO:0000256" key="2">
    <source>
        <dbReference type="ARBA" id="ARBA00022448"/>
    </source>
</evidence>
<feature type="transmembrane region" description="Helical" evidence="6">
    <location>
        <begin position="261"/>
        <end position="283"/>
    </location>
</feature>
<evidence type="ECO:0000256" key="5">
    <source>
        <dbReference type="ARBA" id="ARBA00023136"/>
    </source>
</evidence>
<evidence type="ECO:0000256" key="6">
    <source>
        <dbReference type="SAM" id="Phobius"/>
    </source>
</evidence>
<evidence type="ECO:0000256" key="1">
    <source>
        <dbReference type="ARBA" id="ARBA00004127"/>
    </source>
</evidence>
<keyword evidence="2" id="KW-0813">Transport</keyword>
<feature type="transmembrane region" description="Helical" evidence="6">
    <location>
        <begin position="137"/>
        <end position="155"/>
    </location>
</feature>
<proteinExistence type="predicted"/>
<evidence type="ECO:0000256" key="4">
    <source>
        <dbReference type="ARBA" id="ARBA00022989"/>
    </source>
</evidence>
<dbReference type="InterPro" id="IPR036259">
    <property type="entry name" value="MFS_trans_sf"/>
</dbReference>
<feature type="transmembrane region" description="Helical" evidence="6">
    <location>
        <begin position="353"/>
        <end position="371"/>
    </location>
</feature>
<dbReference type="Proteomes" id="UP000683507">
    <property type="component" value="Chromosome"/>
</dbReference>
<keyword evidence="4 6" id="KW-1133">Transmembrane helix</keyword>